<dbReference type="EMBL" id="BMUE01000008">
    <property type="protein sequence ID" value="GGW58676.1"/>
    <property type="molecule type" value="Genomic_DNA"/>
</dbReference>
<feature type="region of interest" description="Disordered" evidence="1">
    <location>
        <begin position="1"/>
        <end position="22"/>
    </location>
</feature>
<reference evidence="2" key="1">
    <citation type="journal article" date="2014" name="Int. J. Syst. Evol. Microbiol.">
        <title>Complete genome sequence of Corynebacterium casei LMG S-19264T (=DSM 44701T), isolated from a smear-ripened cheese.</title>
        <authorList>
            <consortium name="US DOE Joint Genome Institute (JGI-PGF)"/>
            <person name="Walter F."/>
            <person name="Albersmeier A."/>
            <person name="Kalinowski J."/>
            <person name="Ruckert C."/>
        </authorList>
    </citation>
    <scope>NUCLEOTIDE SEQUENCE</scope>
    <source>
        <strain evidence="2">JCM 4490</strain>
    </source>
</reference>
<proteinExistence type="predicted"/>
<dbReference type="Proteomes" id="UP000620224">
    <property type="component" value="Unassembled WGS sequence"/>
</dbReference>
<dbReference type="AlphaFoldDB" id="A0A918JBN8"/>
<evidence type="ECO:0000313" key="2">
    <source>
        <dbReference type="EMBL" id="GGW58676.1"/>
    </source>
</evidence>
<evidence type="ECO:0000313" key="3">
    <source>
        <dbReference type="Proteomes" id="UP000620224"/>
    </source>
</evidence>
<sequence length="72" mass="7323">MEALVDDDRGDDTLGAVSADPVPDLADDLAGVHEEQAFVARAGFVRDVRGQEVDCPVDEDAAAQAAGAPASA</sequence>
<reference evidence="2" key="2">
    <citation type="submission" date="2020-09" db="EMBL/GenBank/DDBJ databases">
        <authorList>
            <person name="Sun Q."/>
            <person name="Ohkuma M."/>
        </authorList>
    </citation>
    <scope>NUCLEOTIDE SEQUENCE</scope>
    <source>
        <strain evidence="2">JCM 4490</strain>
    </source>
</reference>
<organism evidence="2 3">
    <name type="scientific">Streptomyces lucensis JCM 4490</name>
    <dbReference type="NCBI Taxonomy" id="1306176"/>
    <lineage>
        <taxon>Bacteria</taxon>
        <taxon>Bacillati</taxon>
        <taxon>Actinomycetota</taxon>
        <taxon>Actinomycetes</taxon>
        <taxon>Kitasatosporales</taxon>
        <taxon>Streptomycetaceae</taxon>
        <taxon>Streptomyces</taxon>
    </lineage>
</organism>
<feature type="compositionally biased region" description="Acidic residues" evidence="1">
    <location>
        <begin position="1"/>
        <end position="10"/>
    </location>
</feature>
<evidence type="ECO:0000256" key="1">
    <source>
        <dbReference type="SAM" id="MobiDB-lite"/>
    </source>
</evidence>
<name>A0A918JBN8_9ACTN</name>
<gene>
    <name evidence="2" type="ORF">GCM10010503_39710</name>
</gene>
<protein>
    <submittedName>
        <fullName evidence="2">Uncharacterized protein</fullName>
    </submittedName>
</protein>
<accession>A0A918JBN8</accession>
<dbReference type="RefSeq" id="WP_190016632.1">
    <property type="nucleotide sequence ID" value="NZ_BMUE01000008.1"/>
</dbReference>
<keyword evidence="3" id="KW-1185">Reference proteome</keyword>
<comment type="caution">
    <text evidence="2">The sequence shown here is derived from an EMBL/GenBank/DDBJ whole genome shotgun (WGS) entry which is preliminary data.</text>
</comment>